<keyword evidence="3" id="KW-0472">Membrane</keyword>
<comment type="caution">
    <text evidence="4">The sequence shown here is derived from an EMBL/GenBank/DDBJ whole genome shotgun (WGS) entry which is preliminary data.</text>
</comment>
<dbReference type="GO" id="GO:0035269">
    <property type="term" value="P:protein O-linked glycosylation via mannose"/>
    <property type="evidence" value="ECO:0007669"/>
    <property type="project" value="TreeGrafter"/>
</dbReference>
<accession>A0A836KNG2</accession>
<dbReference type="PANTHER" id="PTHR44227">
    <property type="match status" value="1"/>
</dbReference>
<keyword evidence="3" id="KW-0812">Transmembrane</keyword>
<dbReference type="Proteomes" id="UP000674179">
    <property type="component" value="Chromosome 22"/>
</dbReference>
<dbReference type="OrthoDB" id="19588at2759"/>
<dbReference type="GeneID" id="94170563"/>
<organism evidence="4 5">
    <name type="scientific">Leishmania enriettii</name>
    <dbReference type="NCBI Taxonomy" id="5663"/>
    <lineage>
        <taxon>Eukaryota</taxon>
        <taxon>Discoba</taxon>
        <taxon>Euglenozoa</taxon>
        <taxon>Kinetoplastea</taxon>
        <taxon>Metakinetoplastina</taxon>
        <taxon>Trypanosomatida</taxon>
        <taxon>Trypanosomatidae</taxon>
        <taxon>Leishmaniinae</taxon>
        <taxon>Leishmania</taxon>
    </lineage>
</organism>
<keyword evidence="3" id="KW-1133">Transmembrane helix</keyword>
<proteinExistence type="predicted"/>
<evidence type="ECO:0000313" key="4">
    <source>
        <dbReference type="EMBL" id="KAG5479557.1"/>
    </source>
</evidence>
<feature type="transmembrane region" description="Helical" evidence="3">
    <location>
        <begin position="12"/>
        <end position="33"/>
    </location>
</feature>
<feature type="transmembrane region" description="Helical" evidence="3">
    <location>
        <begin position="45"/>
        <end position="65"/>
    </location>
</feature>
<gene>
    <name evidence="4" type="ORF">CUR178_03318</name>
</gene>
<evidence type="ECO:0000256" key="2">
    <source>
        <dbReference type="ARBA" id="ARBA00022803"/>
    </source>
</evidence>
<dbReference type="EMBL" id="JAFHKP010000022">
    <property type="protein sequence ID" value="KAG5479557.1"/>
    <property type="molecule type" value="Genomic_DNA"/>
</dbReference>
<name>A0A836KNG2_LEIEN</name>
<dbReference type="PANTHER" id="PTHR44227:SF3">
    <property type="entry name" value="PROTEIN O-MANNOSYL-TRANSFERASE TMTC4"/>
    <property type="match status" value="1"/>
</dbReference>
<dbReference type="GO" id="GO:0000030">
    <property type="term" value="F:mannosyltransferase activity"/>
    <property type="evidence" value="ECO:0007669"/>
    <property type="project" value="TreeGrafter"/>
</dbReference>
<keyword evidence="1" id="KW-0677">Repeat</keyword>
<protein>
    <submittedName>
        <fullName evidence="4">Uncharacterized protein</fullName>
    </submittedName>
</protein>
<sequence>MGYRHSPAFLRSFNYTPVYLNVCLVFYLARLYVSAESAKVRSFRAALTSLLHAAPFMATLLYLVHPVHVDAVTSILGKCKLLYCSFGLMGFFCVHRYLS</sequence>
<evidence type="ECO:0000313" key="5">
    <source>
        <dbReference type="Proteomes" id="UP000674179"/>
    </source>
</evidence>
<dbReference type="GO" id="GO:0005783">
    <property type="term" value="C:endoplasmic reticulum"/>
    <property type="evidence" value="ECO:0007669"/>
    <property type="project" value="TreeGrafter"/>
</dbReference>
<dbReference type="AlphaFoldDB" id="A0A836KNG2"/>
<keyword evidence="5" id="KW-1185">Reference proteome</keyword>
<keyword evidence="2" id="KW-0802">TPR repeat</keyword>
<feature type="transmembrane region" description="Helical" evidence="3">
    <location>
        <begin position="80"/>
        <end position="98"/>
    </location>
</feature>
<dbReference type="RefSeq" id="XP_067693086.1">
    <property type="nucleotide sequence ID" value="XM_067835053.1"/>
</dbReference>
<dbReference type="KEGG" id="lenr:94170563"/>
<evidence type="ECO:0000256" key="3">
    <source>
        <dbReference type="SAM" id="Phobius"/>
    </source>
</evidence>
<dbReference type="InterPro" id="IPR052346">
    <property type="entry name" value="O-mannosyl-transferase_TMTC"/>
</dbReference>
<evidence type="ECO:0000256" key="1">
    <source>
        <dbReference type="ARBA" id="ARBA00022737"/>
    </source>
</evidence>
<dbReference type="GO" id="GO:0030968">
    <property type="term" value="P:endoplasmic reticulum unfolded protein response"/>
    <property type="evidence" value="ECO:0007669"/>
    <property type="project" value="TreeGrafter"/>
</dbReference>
<reference evidence="4 5" key="1">
    <citation type="submission" date="2021-02" db="EMBL/GenBank/DDBJ databases">
        <title>Leishmania (Mundinia) enrietti genome sequencing and assembly.</title>
        <authorList>
            <person name="Almutairi H."/>
            <person name="Gatherer D."/>
        </authorList>
    </citation>
    <scope>NUCLEOTIDE SEQUENCE [LARGE SCALE GENOMIC DNA]</scope>
    <source>
        <strain evidence="4">CUR178</strain>
    </source>
</reference>